<dbReference type="EMBL" id="KQ947423">
    <property type="protein sequence ID" value="KUJ12931.1"/>
    <property type="molecule type" value="Genomic_DNA"/>
</dbReference>
<dbReference type="RefSeq" id="XP_018067286.1">
    <property type="nucleotide sequence ID" value="XM_018212195.1"/>
</dbReference>
<dbReference type="FunCoup" id="A0A194WY83">
    <property type="interactions" value="81"/>
</dbReference>
<proteinExistence type="inferred from homology"/>
<keyword evidence="9" id="KW-0807">Transducer</keyword>
<dbReference type="Proteomes" id="UP000070700">
    <property type="component" value="Unassembled WGS sequence"/>
</dbReference>
<evidence type="ECO:0000256" key="10">
    <source>
        <dbReference type="SAM" id="Phobius"/>
    </source>
</evidence>
<dbReference type="GO" id="GO:0004932">
    <property type="term" value="F:mating-type factor pheromone receptor activity"/>
    <property type="evidence" value="ECO:0007669"/>
    <property type="project" value="InterPro"/>
</dbReference>
<evidence type="ECO:0000313" key="12">
    <source>
        <dbReference type="Proteomes" id="UP000070700"/>
    </source>
</evidence>
<evidence type="ECO:0000256" key="8">
    <source>
        <dbReference type="ARBA" id="ARBA00023170"/>
    </source>
</evidence>
<feature type="transmembrane region" description="Helical" evidence="10">
    <location>
        <begin position="6"/>
        <end position="25"/>
    </location>
</feature>
<keyword evidence="5 10" id="KW-1133">Transmembrane helix</keyword>
<feature type="transmembrane region" description="Helical" evidence="10">
    <location>
        <begin position="268"/>
        <end position="286"/>
    </location>
</feature>
<sequence>MNAVALPFFALLAILVTYLPCRSFWSHRNVPAVSIVVATNVYNAMSVVNGVMWPNDDWASWWPGYGLCDLEALLRYPITMALATSLCGLSKGLADCLDTNNATVHPTAASKRRELLFNVMFCWAIPVLQMALHYVIQNGRYQIFPVFGCSDVIDDSWPTILIIMIWCPIFTFSTLYYAVILLIRLRKHRRTISSALKTSGSGFAARKYLKLVIITMSLIVIYVPVQFVFFFQVLPRKLEPYSWSRIHDPATWHLIEYQHTGDAPLIQYQGWAGIVTSFLIWAYFGFNDTAVDTYRSWLVQLGLGRIWPSLKLSRETRMMMRRSQGSSIARGSIDSHFDLVGKAMKYFDTDIRQESGATTLVDRHSNRQVSSITPLMHLLT</sequence>
<feature type="transmembrane region" description="Helical" evidence="10">
    <location>
        <begin position="32"/>
        <end position="53"/>
    </location>
</feature>
<dbReference type="OrthoDB" id="2874149at2759"/>
<dbReference type="Pfam" id="PF02076">
    <property type="entry name" value="STE3"/>
    <property type="match status" value="1"/>
</dbReference>
<organism evidence="11 12">
    <name type="scientific">Mollisia scopiformis</name>
    <name type="common">Conifer needle endophyte fungus</name>
    <name type="synonym">Phialocephala scopiformis</name>
    <dbReference type="NCBI Taxonomy" id="149040"/>
    <lineage>
        <taxon>Eukaryota</taxon>
        <taxon>Fungi</taxon>
        <taxon>Dikarya</taxon>
        <taxon>Ascomycota</taxon>
        <taxon>Pezizomycotina</taxon>
        <taxon>Leotiomycetes</taxon>
        <taxon>Helotiales</taxon>
        <taxon>Mollisiaceae</taxon>
        <taxon>Mollisia</taxon>
    </lineage>
</organism>
<evidence type="ECO:0000256" key="5">
    <source>
        <dbReference type="ARBA" id="ARBA00022989"/>
    </source>
</evidence>
<evidence type="ECO:0000256" key="9">
    <source>
        <dbReference type="ARBA" id="ARBA00023224"/>
    </source>
</evidence>
<evidence type="ECO:0000256" key="2">
    <source>
        <dbReference type="ARBA" id="ARBA00011085"/>
    </source>
</evidence>
<dbReference type="InParanoid" id="A0A194WY83"/>
<evidence type="ECO:0000256" key="3">
    <source>
        <dbReference type="ARBA" id="ARBA00022507"/>
    </source>
</evidence>
<evidence type="ECO:0000256" key="4">
    <source>
        <dbReference type="ARBA" id="ARBA00022692"/>
    </source>
</evidence>
<comment type="subcellular location">
    <subcellularLocation>
        <location evidence="1">Membrane</location>
        <topology evidence="1">Multi-pass membrane protein</topology>
    </subcellularLocation>
</comment>
<dbReference type="STRING" id="149040.A0A194WY83"/>
<protein>
    <submittedName>
        <fullName evidence="11">STE3-domain-containing protein</fullName>
    </submittedName>
</protein>
<dbReference type="KEGG" id="psco:LY89DRAFT_652303"/>
<reference evidence="11 12" key="1">
    <citation type="submission" date="2015-10" db="EMBL/GenBank/DDBJ databases">
        <title>Full genome of DAOMC 229536 Phialocephala scopiformis, a fungal endophyte of spruce producing the potent anti-insectan compound rugulosin.</title>
        <authorList>
            <consortium name="DOE Joint Genome Institute"/>
            <person name="Walker A.K."/>
            <person name="Frasz S.L."/>
            <person name="Seifert K.A."/>
            <person name="Miller J.D."/>
            <person name="Mondo S.J."/>
            <person name="Labutti K."/>
            <person name="Lipzen A."/>
            <person name="Dockter R."/>
            <person name="Kennedy M."/>
            <person name="Grigoriev I.V."/>
            <person name="Spatafora J.W."/>
        </authorList>
    </citation>
    <scope>NUCLEOTIDE SEQUENCE [LARGE SCALE GENOMIC DNA]</scope>
    <source>
        <strain evidence="11 12">CBS 120377</strain>
    </source>
</reference>
<dbReference type="AlphaFoldDB" id="A0A194WY83"/>
<feature type="transmembrane region" description="Helical" evidence="10">
    <location>
        <begin position="211"/>
        <end position="234"/>
    </location>
</feature>
<dbReference type="GO" id="GO:0005886">
    <property type="term" value="C:plasma membrane"/>
    <property type="evidence" value="ECO:0007669"/>
    <property type="project" value="TreeGrafter"/>
</dbReference>
<feature type="transmembrane region" description="Helical" evidence="10">
    <location>
        <begin position="115"/>
        <end position="136"/>
    </location>
</feature>
<keyword evidence="8" id="KW-0675">Receptor</keyword>
<accession>A0A194WY83</accession>
<comment type="similarity">
    <text evidence="2">Belongs to the G-protein coupled receptor 4 family.</text>
</comment>
<dbReference type="Gene3D" id="1.20.1070.10">
    <property type="entry name" value="Rhodopsin 7-helix transmembrane proteins"/>
    <property type="match status" value="1"/>
</dbReference>
<keyword evidence="12" id="KW-1185">Reference proteome</keyword>
<keyword evidence="3" id="KW-0589">Pheromone response</keyword>
<dbReference type="PANTHER" id="PTHR28097">
    <property type="entry name" value="PHEROMONE A FACTOR RECEPTOR"/>
    <property type="match status" value="1"/>
</dbReference>
<dbReference type="GeneID" id="28821921"/>
<dbReference type="InterPro" id="IPR001499">
    <property type="entry name" value="GPCR_STE3"/>
</dbReference>
<dbReference type="GO" id="GO:0000750">
    <property type="term" value="P:pheromone-dependent signal transduction involved in conjugation with cellular fusion"/>
    <property type="evidence" value="ECO:0007669"/>
    <property type="project" value="TreeGrafter"/>
</dbReference>
<keyword evidence="7 10" id="KW-0472">Membrane</keyword>
<keyword evidence="6" id="KW-0297">G-protein coupled receptor</keyword>
<evidence type="ECO:0000256" key="6">
    <source>
        <dbReference type="ARBA" id="ARBA00023040"/>
    </source>
</evidence>
<dbReference type="CDD" id="cd14966">
    <property type="entry name" value="7tmD_STE3"/>
    <property type="match status" value="1"/>
</dbReference>
<name>A0A194WY83_MOLSC</name>
<dbReference type="PANTHER" id="PTHR28097:SF1">
    <property type="entry name" value="PHEROMONE A FACTOR RECEPTOR"/>
    <property type="match status" value="1"/>
</dbReference>
<evidence type="ECO:0000256" key="7">
    <source>
        <dbReference type="ARBA" id="ARBA00023136"/>
    </source>
</evidence>
<gene>
    <name evidence="11" type="ORF">LY89DRAFT_652303</name>
</gene>
<dbReference type="PRINTS" id="PR00899">
    <property type="entry name" value="GPCRSTE3"/>
</dbReference>
<keyword evidence="4 10" id="KW-0812">Transmembrane</keyword>
<feature type="transmembrane region" description="Helical" evidence="10">
    <location>
        <begin position="156"/>
        <end position="183"/>
    </location>
</feature>
<feature type="transmembrane region" description="Helical" evidence="10">
    <location>
        <begin position="73"/>
        <end position="94"/>
    </location>
</feature>
<evidence type="ECO:0000313" key="11">
    <source>
        <dbReference type="EMBL" id="KUJ12931.1"/>
    </source>
</evidence>
<evidence type="ECO:0000256" key="1">
    <source>
        <dbReference type="ARBA" id="ARBA00004141"/>
    </source>
</evidence>